<keyword evidence="2" id="KW-0472">Membrane</keyword>
<organism evidence="4 5">
    <name type="scientific">Dactylonectria estremocensis</name>
    <dbReference type="NCBI Taxonomy" id="1079267"/>
    <lineage>
        <taxon>Eukaryota</taxon>
        <taxon>Fungi</taxon>
        <taxon>Dikarya</taxon>
        <taxon>Ascomycota</taxon>
        <taxon>Pezizomycotina</taxon>
        <taxon>Sordariomycetes</taxon>
        <taxon>Hypocreomycetidae</taxon>
        <taxon>Hypocreales</taxon>
        <taxon>Nectriaceae</taxon>
        <taxon>Dactylonectria</taxon>
    </lineage>
</organism>
<dbReference type="OrthoDB" id="5148443at2759"/>
<evidence type="ECO:0000256" key="3">
    <source>
        <dbReference type="SAM" id="SignalP"/>
    </source>
</evidence>
<feature type="chain" id="PRO_5040422170" description="Cytochrome b561 domain-containing protein" evidence="3">
    <location>
        <begin position="20"/>
        <end position="430"/>
    </location>
</feature>
<proteinExistence type="predicted"/>
<evidence type="ECO:0000313" key="4">
    <source>
        <dbReference type="EMBL" id="KAH7137358.1"/>
    </source>
</evidence>
<feature type="transmembrane region" description="Helical" evidence="2">
    <location>
        <begin position="304"/>
        <end position="325"/>
    </location>
</feature>
<name>A0A9P9IVR4_9HYPO</name>
<dbReference type="AlphaFoldDB" id="A0A9P9IVR4"/>
<keyword evidence="3" id="KW-0732">Signal</keyword>
<evidence type="ECO:0000256" key="1">
    <source>
        <dbReference type="SAM" id="MobiDB-lite"/>
    </source>
</evidence>
<keyword evidence="5" id="KW-1185">Reference proteome</keyword>
<feature type="transmembrane region" description="Helical" evidence="2">
    <location>
        <begin position="181"/>
        <end position="211"/>
    </location>
</feature>
<feature type="transmembrane region" description="Helical" evidence="2">
    <location>
        <begin position="232"/>
        <end position="254"/>
    </location>
</feature>
<feature type="transmembrane region" description="Helical" evidence="2">
    <location>
        <begin position="345"/>
        <end position="372"/>
    </location>
</feature>
<dbReference type="EMBL" id="JAGMUU010000015">
    <property type="protein sequence ID" value="KAH7137358.1"/>
    <property type="molecule type" value="Genomic_DNA"/>
</dbReference>
<dbReference type="Proteomes" id="UP000717696">
    <property type="component" value="Unassembled WGS sequence"/>
</dbReference>
<evidence type="ECO:0008006" key="6">
    <source>
        <dbReference type="Google" id="ProtNLM"/>
    </source>
</evidence>
<protein>
    <recommendedName>
        <fullName evidence="6">Cytochrome b561 domain-containing protein</fullName>
    </recommendedName>
</protein>
<keyword evidence="2" id="KW-0812">Transmembrane</keyword>
<feature type="transmembrane region" description="Helical" evidence="2">
    <location>
        <begin position="266"/>
        <end position="284"/>
    </location>
</feature>
<feature type="region of interest" description="Disordered" evidence="1">
    <location>
        <begin position="53"/>
        <end position="73"/>
    </location>
</feature>
<evidence type="ECO:0000256" key="2">
    <source>
        <dbReference type="SAM" id="Phobius"/>
    </source>
</evidence>
<gene>
    <name evidence="4" type="ORF">B0J13DRAFT_639716</name>
</gene>
<comment type="caution">
    <text evidence="4">The sequence shown here is derived from an EMBL/GenBank/DDBJ whole genome shotgun (WGS) entry which is preliminary data.</text>
</comment>
<reference evidence="4" key="1">
    <citation type="journal article" date="2021" name="Nat. Commun.">
        <title>Genetic determinants of endophytism in the Arabidopsis root mycobiome.</title>
        <authorList>
            <person name="Mesny F."/>
            <person name="Miyauchi S."/>
            <person name="Thiergart T."/>
            <person name="Pickel B."/>
            <person name="Atanasova L."/>
            <person name="Karlsson M."/>
            <person name="Huettel B."/>
            <person name="Barry K.W."/>
            <person name="Haridas S."/>
            <person name="Chen C."/>
            <person name="Bauer D."/>
            <person name="Andreopoulos W."/>
            <person name="Pangilinan J."/>
            <person name="LaButti K."/>
            <person name="Riley R."/>
            <person name="Lipzen A."/>
            <person name="Clum A."/>
            <person name="Drula E."/>
            <person name="Henrissat B."/>
            <person name="Kohler A."/>
            <person name="Grigoriev I.V."/>
            <person name="Martin F.M."/>
            <person name="Hacquard S."/>
        </authorList>
    </citation>
    <scope>NUCLEOTIDE SEQUENCE</scope>
    <source>
        <strain evidence="4">MPI-CAGE-AT-0021</strain>
    </source>
</reference>
<feature type="signal peptide" evidence="3">
    <location>
        <begin position="1"/>
        <end position="19"/>
    </location>
</feature>
<evidence type="ECO:0000313" key="5">
    <source>
        <dbReference type="Proteomes" id="UP000717696"/>
    </source>
</evidence>
<accession>A0A9P9IVR4</accession>
<keyword evidence="2" id="KW-1133">Transmembrane helix</keyword>
<feature type="compositionally biased region" description="Polar residues" evidence="1">
    <location>
        <begin position="64"/>
        <end position="73"/>
    </location>
</feature>
<sequence length="430" mass="48203">MPSRIQNLLFLAYFPSISAAIQIGGGLAQNPDFSHSGLVVKTDIVPVNQNHETVPAARPDTSHTEPQTDTPGLLSTRSSQWVHVLGSEEERDQLDCFGGPWNELYITDFLQEKIDVLTGKSNCWLKKGVAGLKELLERNITQIQVPGLSVPTCPVNITSSGNTYSIDFSKNTYHVNTVSKFVFILMTSIHLGCMTLAFFLVYPIILVLSSMMVLCELIERPLLKTRIEKWQFVLHVVFFLPLIVIGMVCGVVGMGLSDHFRTQHGIIGLATVVLATLAIGLYFIERRFRAWRFMDRRWYRIRKIIRYADIFLCQAVLLVSGFALPDGIDDFGVMSLCGTSIISTSLSFSIGMIVGFIWNCAMAAMTLQWWLVNRAKLEKRQNKISLWASRIFRRNADSCEGKLNSDSCDGQLELDSCDGQLDEDSCNGRR</sequence>